<organism evidence="4 5">
    <name type="scientific">Aureimonas glaciei</name>
    <dbReference type="NCBI Taxonomy" id="1776957"/>
    <lineage>
        <taxon>Bacteria</taxon>
        <taxon>Pseudomonadati</taxon>
        <taxon>Pseudomonadota</taxon>
        <taxon>Alphaproteobacteria</taxon>
        <taxon>Hyphomicrobiales</taxon>
        <taxon>Aurantimonadaceae</taxon>
        <taxon>Aureimonas</taxon>
    </lineage>
</organism>
<comment type="caution">
    <text evidence="1">Lacks conserved residue(s) required for the propagation of feature annotation.</text>
</comment>
<dbReference type="AlphaFoldDB" id="A0A916XVR7"/>
<keyword evidence="1" id="KW-0472">Membrane</keyword>
<dbReference type="PANTHER" id="PTHR30189:SF1">
    <property type="entry name" value="LPS-ASSEMBLY PROTEIN LPTD"/>
    <property type="match status" value="1"/>
</dbReference>
<dbReference type="GO" id="GO:0043165">
    <property type="term" value="P:Gram-negative-bacterium-type cell outer membrane assembly"/>
    <property type="evidence" value="ECO:0007669"/>
    <property type="project" value="UniProtKB-UniRule"/>
</dbReference>
<keyword evidence="1" id="KW-0732">Signal</keyword>
<protein>
    <recommendedName>
        <fullName evidence="1">LPS-assembly protein LptD</fullName>
    </recommendedName>
</protein>
<feature type="domain" description="LptD C-terminal" evidence="2">
    <location>
        <begin position="291"/>
        <end position="718"/>
    </location>
</feature>
<evidence type="ECO:0000256" key="1">
    <source>
        <dbReference type="HAMAP-Rule" id="MF_01411"/>
    </source>
</evidence>
<proteinExistence type="inferred from homology"/>
<dbReference type="GO" id="GO:0015920">
    <property type="term" value="P:lipopolysaccharide transport"/>
    <property type="evidence" value="ECO:0007669"/>
    <property type="project" value="InterPro"/>
</dbReference>
<dbReference type="Pfam" id="PF04453">
    <property type="entry name" value="LptD"/>
    <property type="match status" value="1"/>
</dbReference>
<dbReference type="InterPro" id="IPR050218">
    <property type="entry name" value="LptD"/>
</dbReference>
<dbReference type="GO" id="GO:0009279">
    <property type="term" value="C:cell outer membrane"/>
    <property type="evidence" value="ECO:0007669"/>
    <property type="project" value="UniProtKB-SubCell"/>
</dbReference>
<dbReference type="PANTHER" id="PTHR30189">
    <property type="entry name" value="LPS-ASSEMBLY PROTEIN"/>
    <property type="match status" value="1"/>
</dbReference>
<dbReference type="InterPro" id="IPR045659">
    <property type="entry name" value="LptD_2"/>
</dbReference>
<keyword evidence="5" id="KW-1185">Reference proteome</keyword>
<evidence type="ECO:0000259" key="3">
    <source>
        <dbReference type="Pfam" id="PF19838"/>
    </source>
</evidence>
<name>A0A916XVR7_9HYPH</name>
<comment type="caution">
    <text evidence="4">The sequence shown here is derived from an EMBL/GenBank/DDBJ whole genome shotgun (WGS) entry which is preliminary data.</text>
</comment>
<evidence type="ECO:0000313" key="4">
    <source>
        <dbReference type="EMBL" id="GGD14589.1"/>
    </source>
</evidence>
<dbReference type="InterPro" id="IPR007543">
    <property type="entry name" value="LptD_C"/>
</dbReference>
<dbReference type="Gene3D" id="2.60.450.10">
    <property type="entry name" value="Lipopolysaccharide (LPS) transport protein A like domain"/>
    <property type="match status" value="1"/>
</dbReference>
<accession>A0A916XVR7</accession>
<comment type="function">
    <text evidence="1">Involved in the assembly of lipopolysaccharide (LPS) at the surface of the outer membrane.</text>
</comment>
<dbReference type="InterPro" id="IPR020889">
    <property type="entry name" value="LipoPS_assembly_LptD"/>
</dbReference>
<gene>
    <name evidence="1 4" type="primary">lptD</name>
    <name evidence="4" type="ORF">GCM10011335_16670</name>
</gene>
<keyword evidence="1" id="KW-0998">Cell outer membrane</keyword>
<comment type="subcellular location">
    <subcellularLocation>
        <location evidence="1">Cell outer membrane</location>
    </subcellularLocation>
</comment>
<evidence type="ECO:0000259" key="2">
    <source>
        <dbReference type="Pfam" id="PF04453"/>
    </source>
</evidence>
<dbReference type="Pfam" id="PF19838">
    <property type="entry name" value="LptD_2"/>
    <property type="match status" value="1"/>
</dbReference>
<reference evidence="4" key="1">
    <citation type="journal article" date="2014" name="Int. J. Syst. Evol. Microbiol.">
        <title>Complete genome sequence of Corynebacterium casei LMG S-19264T (=DSM 44701T), isolated from a smear-ripened cheese.</title>
        <authorList>
            <consortium name="US DOE Joint Genome Institute (JGI-PGF)"/>
            <person name="Walter F."/>
            <person name="Albersmeier A."/>
            <person name="Kalinowski J."/>
            <person name="Ruckert C."/>
        </authorList>
    </citation>
    <scope>NUCLEOTIDE SEQUENCE</scope>
    <source>
        <strain evidence="4">CGMCC 1.15493</strain>
    </source>
</reference>
<comment type="similarity">
    <text evidence="1">Belongs to the LptD family.</text>
</comment>
<dbReference type="GO" id="GO:1990351">
    <property type="term" value="C:transporter complex"/>
    <property type="evidence" value="ECO:0007669"/>
    <property type="project" value="TreeGrafter"/>
</dbReference>
<dbReference type="HAMAP" id="MF_01411">
    <property type="entry name" value="LPS_assembly_LptD"/>
    <property type="match status" value="1"/>
</dbReference>
<dbReference type="EMBL" id="BMJJ01000003">
    <property type="protein sequence ID" value="GGD14589.1"/>
    <property type="molecule type" value="Genomic_DNA"/>
</dbReference>
<sequence>MALCALSAGITAAQAQEPLGALGAGVDVPSDAQLFLEADTVTYDRDAAVVTADGGVQIDYGGYKLVARKVVYNQKTKRLLAVGDVELQQPDGNKIYADGADITDDFADGFIKAMRLETPDNTRFAATGAVREEGSVTTFEQGVYTACEACAEHPDRAPLWQVKARKIVWDQKKKLIYYYGAKFEIFGQPIAYFPYFQQADPTVKRKSGFLPPEFKSSDSLGYGLRVPYFFALSDSYDATVAGTYYSKQGFLGEVEYRQAMENGFFTLQAAGISQNDPDAFTRDTPSFDNVDRGMLASTGRFDLSDRWTFGWDILAQSDRTFSNVYGIENFTSLYHTSEVYLTGLGDQSFFNLRAQRFDVQSDDEFTSENQADALPIFDYQRIDPSSIGGGEVEVNVNVASLSRDDARNTEQLLCYSQFIVNGGCNSAAALAAGVSTPFRDDFFDRSVLEGDYTRASTDATWRRTMTTDGGLVITPSAGVRGDVYRADMSLDERIGDSYANYLDGVDVDESGFRGMANAAVMVRYPVVFETASSSHVIEPIGQLIVRPDEMKAGRLPNEDAQSLVFSTANLFSEDRFSGYDRIEGGTRANVGLRYAGTFTTGYTLDAMVGQSYHLAGANPFDQADLALVGYDSGLETDRSDYVTSLTLSTPVGLSLGTQARFDEETFENRRTDVSAAYGNSRGSVSVAYSFIGAQEIYGFPLDRRQVTTSASLKLTSEWTASASLGYDLENSTLISRSFGLGYLDECFSAMATYTSTEDAYRQTDAQNTVLFKIGLRTIADTEFEYDLSDKE</sequence>
<comment type="subunit">
    <text evidence="1">Component of the lipopolysaccharide transport and assembly complex.</text>
</comment>
<dbReference type="Proteomes" id="UP000613160">
    <property type="component" value="Unassembled WGS sequence"/>
</dbReference>
<evidence type="ECO:0000313" key="5">
    <source>
        <dbReference type="Proteomes" id="UP000613160"/>
    </source>
</evidence>
<feature type="domain" description="LPS-assembly protein LptD central" evidence="3">
    <location>
        <begin position="190"/>
        <end position="255"/>
    </location>
</feature>
<reference evidence="4" key="2">
    <citation type="submission" date="2020-09" db="EMBL/GenBank/DDBJ databases">
        <authorList>
            <person name="Sun Q."/>
            <person name="Zhou Y."/>
        </authorList>
    </citation>
    <scope>NUCLEOTIDE SEQUENCE</scope>
    <source>
        <strain evidence="4">CGMCC 1.15493</strain>
    </source>
</reference>